<feature type="non-terminal residue" evidence="2">
    <location>
        <position position="1"/>
    </location>
</feature>
<sequence>MEKRLNRKKAVRRGWEDARQSPTLAHHLAIFEICKGASINETLKISWKSASAVLIGSSLAGWRLWAASVWWLSLSHAGCQHWEGNALFIRPQSPSKISAVVRALPIIYVATDTFVGFWESDELAHRSTERTVAGLALFGIASPNLYRTKLWQVGSDYGFNSSPNQALYAYANYQPAPKTAFVWSSTLTQFNLAISVLSMFVLLVKATMFILHVWYPLLGTATNLAITVLWAVSVYGQAGPDHSDPQHPSNVAWYISKSCSYAKADGWEHYCLQAKGAFATTVIMMAIFFFNMLLGVWSLIPSAAERAANKLGTDEMQMDTSPVSENNKEWEMTAPLPSAKQPYTPRTLAFHTLDRQLPLRSQGGR</sequence>
<dbReference type="EMBL" id="NCSJ02000038">
    <property type="protein sequence ID" value="RFU33267.1"/>
    <property type="molecule type" value="Genomic_DNA"/>
</dbReference>
<accession>A0A3E2HIP6</accession>
<comment type="caution">
    <text evidence="2">The sequence shown here is derived from an EMBL/GenBank/DDBJ whole genome shotgun (WGS) entry which is preliminary data.</text>
</comment>
<organism evidence="2 3">
    <name type="scientific">Scytalidium lignicola</name>
    <name type="common">Hyphomycete</name>
    <dbReference type="NCBI Taxonomy" id="5539"/>
    <lineage>
        <taxon>Eukaryota</taxon>
        <taxon>Fungi</taxon>
        <taxon>Dikarya</taxon>
        <taxon>Ascomycota</taxon>
        <taxon>Pezizomycotina</taxon>
        <taxon>Leotiomycetes</taxon>
        <taxon>Leotiomycetes incertae sedis</taxon>
        <taxon>Scytalidium</taxon>
    </lineage>
</organism>
<dbReference type="AlphaFoldDB" id="A0A3E2HIP6"/>
<keyword evidence="1" id="KW-0812">Transmembrane</keyword>
<keyword evidence="1" id="KW-0472">Membrane</keyword>
<keyword evidence="1" id="KW-1133">Transmembrane helix</keyword>
<feature type="non-terminal residue" evidence="2">
    <location>
        <position position="365"/>
    </location>
</feature>
<proteinExistence type="predicted"/>
<reference evidence="2 3" key="1">
    <citation type="submission" date="2018-05" db="EMBL/GenBank/DDBJ databases">
        <title>Draft genome sequence of Scytalidium lignicola DSM 105466, a ubiquitous saprotrophic fungus.</title>
        <authorList>
            <person name="Buettner E."/>
            <person name="Gebauer A.M."/>
            <person name="Hofrichter M."/>
            <person name="Liers C."/>
            <person name="Kellner H."/>
        </authorList>
    </citation>
    <scope>NUCLEOTIDE SEQUENCE [LARGE SCALE GENOMIC DNA]</scope>
    <source>
        <strain evidence="2 3">DSM 105466</strain>
    </source>
</reference>
<gene>
    <name evidence="2" type="ORF">B7463_g3088</name>
</gene>
<evidence type="ECO:0000313" key="3">
    <source>
        <dbReference type="Proteomes" id="UP000258309"/>
    </source>
</evidence>
<feature type="transmembrane region" description="Helical" evidence="1">
    <location>
        <begin position="277"/>
        <end position="300"/>
    </location>
</feature>
<evidence type="ECO:0000256" key="1">
    <source>
        <dbReference type="SAM" id="Phobius"/>
    </source>
</evidence>
<evidence type="ECO:0000313" key="2">
    <source>
        <dbReference type="EMBL" id="RFU33267.1"/>
    </source>
</evidence>
<feature type="transmembrane region" description="Helical" evidence="1">
    <location>
        <begin position="192"/>
        <end position="215"/>
    </location>
</feature>
<dbReference type="OrthoDB" id="5352400at2759"/>
<protein>
    <submittedName>
        <fullName evidence="2">Uncharacterized protein</fullName>
    </submittedName>
</protein>
<dbReference type="STRING" id="5539.A0A3E2HIP6"/>
<name>A0A3E2HIP6_SCYLI</name>
<dbReference type="Proteomes" id="UP000258309">
    <property type="component" value="Unassembled WGS sequence"/>
</dbReference>
<keyword evidence="3" id="KW-1185">Reference proteome</keyword>